<sequence>MKFLCSRAQPRSWIACAAQWVRGVWVVALLSMGVTSSLAQNSDGLLRATDVLAFGGGIVTLPSLVPNGAIVARYYVTPQQLCGVPKCSVWRADVFLKNGFLASEGTALTETNVSGISARLLVNGMPQGGGSSGNMNILLMETSSAMEVQLIRDGRALKSGPFVGVTSNTTTAWRFYPLGKSDGFPGNELRILLKGSSVSVISGTCSASNQTLTLAPAVVPQFKGPGTTSGKRAFNIQLENCPAGFNRVGHLLTAVGGQVPGIPGALKPVAGSTASGVAIKLTDAGDAPAQFGTSLPVTSYNKATGGSATVPMNVSYVQTEATVLPGTVKGAVQVLLDYQ</sequence>
<dbReference type="GO" id="GO:0043709">
    <property type="term" value="P:cell adhesion involved in single-species biofilm formation"/>
    <property type="evidence" value="ECO:0007669"/>
    <property type="project" value="TreeGrafter"/>
</dbReference>
<reference evidence="3 4" key="1">
    <citation type="submission" date="2019-10" db="EMBL/GenBank/DDBJ databases">
        <title>Complete genome sequence of Variovorax paradoxus 5C-2.</title>
        <authorList>
            <person name="Gogoleva N.E."/>
            <person name="Balkin A.S."/>
        </authorList>
    </citation>
    <scope>NUCLEOTIDE SEQUENCE [LARGE SCALE GENOMIC DNA]</scope>
    <source>
        <strain evidence="3 4">5C-2</strain>
    </source>
</reference>
<evidence type="ECO:0000259" key="2">
    <source>
        <dbReference type="Pfam" id="PF00419"/>
    </source>
</evidence>
<dbReference type="Pfam" id="PF00419">
    <property type="entry name" value="Fimbrial"/>
    <property type="match status" value="1"/>
</dbReference>
<keyword evidence="1" id="KW-0732">Signal</keyword>
<feature type="domain" description="Fimbrial-type adhesion" evidence="2">
    <location>
        <begin position="200"/>
        <end position="339"/>
    </location>
</feature>
<dbReference type="Gene3D" id="2.60.40.1090">
    <property type="entry name" value="Fimbrial-type adhesion domain"/>
    <property type="match status" value="1"/>
</dbReference>
<proteinExistence type="predicted"/>
<dbReference type="InterPro" id="IPR008966">
    <property type="entry name" value="Adhesion_dom_sf"/>
</dbReference>
<dbReference type="InterPro" id="IPR000259">
    <property type="entry name" value="Adhesion_dom_fimbrial"/>
</dbReference>
<organism evidence="3 4">
    <name type="scientific">Variovorax paradoxus</name>
    <dbReference type="NCBI Taxonomy" id="34073"/>
    <lineage>
        <taxon>Bacteria</taxon>
        <taxon>Pseudomonadati</taxon>
        <taxon>Pseudomonadota</taxon>
        <taxon>Betaproteobacteria</taxon>
        <taxon>Burkholderiales</taxon>
        <taxon>Comamonadaceae</taxon>
        <taxon>Variovorax</taxon>
    </lineage>
</organism>
<protein>
    <submittedName>
        <fullName evidence="3">Fimbrial protein</fullName>
    </submittedName>
</protein>
<dbReference type="Proteomes" id="UP000326780">
    <property type="component" value="Chromosome"/>
</dbReference>
<evidence type="ECO:0000313" key="4">
    <source>
        <dbReference type="Proteomes" id="UP000326780"/>
    </source>
</evidence>
<dbReference type="RefSeq" id="WP_153284170.1">
    <property type="nucleotide sequence ID" value="NZ_CP045644.1"/>
</dbReference>
<dbReference type="SUPFAM" id="SSF49401">
    <property type="entry name" value="Bacterial adhesins"/>
    <property type="match status" value="1"/>
</dbReference>
<gene>
    <name evidence="3" type="ORF">GFK26_23970</name>
</gene>
<dbReference type="InterPro" id="IPR036937">
    <property type="entry name" value="Adhesion_dom_fimbrial_sf"/>
</dbReference>
<dbReference type="AlphaFoldDB" id="A0A5Q0MAV8"/>
<dbReference type="PANTHER" id="PTHR33420:SF3">
    <property type="entry name" value="FIMBRIAL SUBUNIT ELFA"/>
    <property type="match status" value="1"/>
</dbReference>
<dbReference type="PANTHER" id="PTHR33420">
    <property type="entry name" value="FIMBRIAL SUBUNIT ELFA-RELATED"/>
    <property type="match status" value="1"/>
</dbReference>
<evidence type="ECO:0000313" key="3">
    <source>
        <dbReference type="EMBL" id="QFZ85605.1"/>
    </source>
</evidence>
<name>A0A5Q0MAV8_VARPD</name>
<dbReference type="InterPro" id="IPR050263">
    <property type="entry name" value="Bact_Fimbrial_Adh_Pro"/>
</dbReference>
<dbReference type="GO" id="GO:0009289">
    <property type="term" value="C:pilus"/>
    <property type="evidence" value="ECO:0007669"/>
    <property type="project" value="InterPro"/>
</dbReference>
<evidence type="ECO:0000256" key="1">
    <source>
        <dbReference type="ARBA" id="ARBA00022729"/>
    </source>
</evidence>
<accession>A0A5Q0MAV8</accession>
<dbReference type="EMBL" id="CP045644">
    <property type="protein sequence ID" value="QFZ85605.1"/>
    <property type="molecule type" value="Genomic_DNA"/>
</dbReference>